<evidence type="ECO:0000259" key="8">
    <source>
        <dbReference type="Pfam" id="PF09335"/>
    </source>
</evidence>
<proteinExistence type="predicted"/>
<gene>
    <name evidence="10" type="ORF">CO674_22370</name>
    <name evidence="9" type="ORF">RJJ65_32855</name>
</gene>
<evidence type="ECO:0000256" key="6">
    <source>
        <dbReference type="SAM" id="MobiDB-lite"/>
    </source>
</evidence>
<organism evidence="9 12">
    <name type="scientific">Rhizobium hidalgonense</name>
    <dbReference type="NCBI Taxonomy" id="1538159"/>
    <lineage>
        <taxon>Bacteria</taxon>
        <taxon>Pseudomonadati</taxon>
        <taxon>Pseudomonadota</taxon>
        <taxon>Alphaproteobacteria</taxon>
        <taxon>Hyphomicrobiales</taxon>
        <taxon>Rhizobiaceae</taxon>
        <taxon>Rhizobium/Agrobacterium group</taxon>
        <taxon>Rhizobium</taxon>
    </lineage>
</organism>
<evidence type="ECO:0000256" key="4">
    <source>
        <dbReference type="ARBA" id="ARBA00022989"/>
    </source>
</evidence>
<feature type="region of interest" description="Disordered" evidence="6">
    <location>
        <begin position="152"/>
        <end position="185"/>
    </location>
</feature>
<dbReference type="InterPro" id="IPR032816">
    <property type="entry name" value="VTT_dom"/>
</dbReference>
<keyword evidence="3 7" id="KW-0812">Transmembrane</keyword>
<dbReference type="PANTHER" id="PTHR42709:SF6">
    <property type="entry name" value="UNDECAPRENYL PHOSPHATE TRANSPORTER A"/>
    <property type="match status" value="1"/>
</dbReference>
<protein>
    <submittedName>
        <fullName evidence="9">VTT domain-containing protein</fullName>
    </submittedName>
</protein>
<feature type="compositionally biased region" description="Basic and acidic residues" evidence="6">
    <location>
        <begin position="165"/>
        <end position="176"/>
    </location>
</feature>
<keyword evidence="5 7" id="KW-0472">Membrane</keyword>
<dbReference type="GO" id="GO:0005886">
    <property type="term" value="C:plasma membrane"/>
    <property type="evidence" value="ECO:0007669"/>
    <property type="project" value="UniProtKB-SubCell"/>
</dbReference>
<reference evidence="9" key="2">
    <citation type="submission" date="2023-04" db="EMBL/GenBank/DDBJ databases">
        <title>Genomic characterization of faba bean (Vicia faba) microsymbionts in Mexican soils.</title>
        <authorList>
            <person name="Rivera Orduna F.N."/>
            <person name="Guevara-Luna J."/>
            <person name="Yan J."/>
            <person name="Arroyo-Herrera I."/>
            <person name="Li Y."/>
            <person name="Vasquez-Murrieta M.S."/>
            <person name="Wang E.T."/>
        </authorList>
    </citation>
    <scope>NUCLEOTIDE SEQUENCE</scope>
    <source>
        <strain evidence="9">CH26</strain>
    </source>
</reference>
<sequence>MLGSIGGAVGWYAAGVAIGEDRVKTFVERHGRWLFLKPKLHEQMSASYRRNPFMITILGQIVPTVRIFHALPAGVLRLPFGSFVLATALAALGWISALAGAGYILHLKGWSGSETGLGIFAGLVATEVAALIAVVSVKKIRIQLSGPNPAAMAISRRQSQTSGFRQRDADKKDRPTGRSFSSHFW</sequence>
<dbReference type="Pfam" id="PF09335">
    <property type="entry name" value="VTT_dom"/>
    <property type="match status" value="1"/>
</dbReference>
<evidence type="ECO:0000313" key="12">
    <source>
        <dbReference type="Proteomes" id="UP001268610"/>
    </source>
</evidence>
<evidence type="ECO:0000256" key="5">
    <source>
        <dbReference type="ARBA" id="ARBA00023136"/>
    </source>
</evidence>
<dbReference type="Proteomes" id="UP000219914">
    <property type="component" value="Unassembled WGS sequence"/>
</dbReference>
<evidence type="ECO:0000256" key="1">
    <source>
        <dbReference type="ARBA" id="ARBA00004651"/>
    </source>
</evidence>
<comment type="caution">
    <text evidence="9">The sequence shown here is derived from an EMBL/GenBank/DDBJ whole genome shotgun (WGS) entry which is preliminary data.</text>
</comment>
<keyword evidence="11" id="KW-1185">Reference proteome</keyword>
<feature type="transmembrane region" description="Helical" evidence="7">
    <location>
        <begin position="53"/>
        <end position="71"/>
    </location>
</feature>
<evidence type="ECO:0000313" key="10">
    <source>
        <dbReference type="EMBL" id="PDT21357.1"/>
    </source>
</evidence>
<dbReference type="EMBL" id="JAVLSF010000038">
    <property type="protein sequence ID" value="MDR9777347.1"/>
    <property type="molecule type" value="Genomic_DNA"/>
</dbReference>
<evidence type="ECO:0000313" key="9">
    <source>
        <dbReference type="EMBL" id="MDR9777347.1"/>
    </source>
</evidence>
<evidence type="ECO:0000256" key="3">
    <source>
        <dbReference type="ARBA" id="ARBA00022692"/>
    </source>
</evidence>
<dbReference type="Proteomes" id="UP001268610">
    <property type="component" value="Unassembled WGS sequence"/>
</dbReference>
<comment type="subcellular location">
    <subcellularLocation>
        <location evidence="1">Cell membrane</location>
        <topology evidence="1">Multi-pass membrane protein</topology>
    </subcellularLocation>
</comment>
<dbReference type="RefSeq" id="WP_097535865.1">
    <property type="nucleotide sequence ID" value="NZ_JAVLSD010000034.1"/>
</dbReference>
<feature type="transmembrane region" description="Helical" evidence="7">
    <location>
        <begin position="83"/>
        <end position="105"/>
    </location>
</feature>
<dbReference type="EMBL" id="NWSY01000018">
    <property type="protein sequence ID" value="PDT21357.1"/>
    <property type="molecule type" value="Genomic_DNA"/>
</dbReference>
<dbReference type="AlphaFoldDB" id="A0A2A6K8Z8"/>
<accession>A0A2A6K8Z8</accession>
<evidence type="ECO:0000256" key="7">
    <source>
        <dbReference type="SAM" id="Phobius"/>
    </source>
</evidence>
<feature type="domain" description="VTT" evidence="8">
    <location>
        <begin position="2"/>
        <end position="103"/>
    </location>
</feature>
<dbReference type="InterPro" id="IPR051311">
    <property type="entry name" value="DedA_domain"/>
</dbReference>
<keyword evidence="2" id="KW-1003">Cell membrane</keyword>
<feature type="transmembrane region" description="Helical" evidence="7">
    <location>
        <begin position="117"/>
        <end position="137"/>
    </location>
</feature>
<reference evidence="10 11" key="1">
    <citation type="submission" date="2017-09" db="EMBL/GenBank/DDBJ databases">
        <title>Comparative genomics of rhizobia isolated from Phaseolus vulgaris in China.</title>
        <authorList>
            <person name="Tong W."/>
        </authorList>
    </citation>
    <scope>NUCLEOTIDE SEQUENCE [LARGE SCALE GENOMIC DNA]</scope>
    <source>
        <strain evidence="10 11">FH14</strain>
    </source>
</reference>
<name>A0A2A6K8Z8_9HYPH</name>
<dbReference type="PANTHER" id="PTHR42709">
    <property type="entry name" value="ALKALINE PHOSPHATASE LIKE PROTEIN"/>
    <property type="match status" value="1"/>
</dbReference>
<evidence type="ECO:0000313" key="11">
    <source>
        <dbReference type="Proteomes" id="UP000219914"/>
    </source>
</evidence>
<keyword evidence="4 7" id="KW-1133">Transmembrane helix</keyword>
<evidence type="ECO:0000256" key="2">
    <source>
        <dbReference type="ARBA" id="ARBA00022475"/>
    </source>
</evidence>